<dbReference type="OrthoDB" id="9808460at2"/>
<dbReference type="AlphaFoldDB" id="A0A0F6W3X0"/>
<dbReference type="InterPro" id="IPR036043">
    <property type="entry name" value="Phosphoglycerate_kinase_sf"/>
</dbReference>
<feature type="binding site" evidence="13 15">
    <location>
        <position position="327"/>
    </location>
    <ligand>
        <name>ATP</name>
        <dbReference type="ChEBI" id="CHEBI:30616"/>
    </ligand>
</feature>
<evidence type="ECO:0000256" key="3">
    <source>
        <dbReference type="ARBA" id="ARBA00008982"/>
    </source>
</evidence>
<comment type="subunit">
    <text evidence="4 13">Monomer.</text>
</comment>
<dbReference type="GO" id="GO:0004618">
    <property type="term" value="F:phosphoglycerate kinase activity"/>
    <property type="evidence" value="ECO:0007669"/>
    <property type="project" value="UniProtKB-UniRule"/>
</dbReference>
<feature type="binding site" evidence="14">
    <location>
        <position position="121"/>
    </location>
    <ligand>
        <name>(2R)-3-phosphoglycerate</name>
        <dbReference type="ChEBI" id="CHEBI:58272"/>
    </ligand>
</feature>
<comment type="subcellular location">
    <subcellularLocation>
        <location evidence="13">Cytoplasm</location>
    </subcellularLocation>
</comment>
<dbReference type="Gene3D" id="3.40.50.1260">
    <property type="entry name" value="Phosphoglycerate kinase, N-terminal domain"/>
    <property type="match status" value="2"/>
</dbReference>
<evidence type="ECO:0000313" key="18">
    <source>
        <dbReference type="Proteomes" id="UP000034883"/>
    </source>
</evidence>
<keyword evidence="8 13" id="KW-0808">Transferase</keyword>
<keyword evidence="11 13" id="KW-0067">ATP-binding</keyword>
<dbReference type="GO" id="GO:0005524">
    <property type="term" value="F:ATP binding"/>
    <property type="evidence" value="ECO:0007669"/>
    <property type="project" value="UniProtKB-KW"/>
</dbReference>
<dbReference type="KEGG" id="samy:DB32_003992"/>
<evidence type="ECO:0000256" key="14">
    <source>
        <dbReference type="PIRSR" id="PIRSR000724-1"/>
    </source>
</evidence>
<evidence type="ECO:0000256" key="6">
    <source>
        <dbReference type="ARBA" id="ARBA00016471"/>
    </source>
</evidence>
<evidence type="ECO:0000256" key="1">
    <source>
        <dbReference type="ARBA" id="ARBA00000642"/>
    </source>
</evidence>
<feature type="binding site" evidence="13">
    <location>
        <position position="121"/>
    </location>
    <ligand>
        <name>substrate</name>
    </ligand>
</feature>
<evidence type="ECO:0000256" key="5">
    <source>
        <dbReference type="ARBA" id="ARBA00013061"/>
    </source>
</evidence>
<feature type="binding site" evidence="13 14">
    <location>
        <begin position="62"/>
        <end position="65"/>
    </location>
    <ligand>
        <name>substrate</name>
    </ligand>
</feature>
<accession>A0A0F6W3X0</accession>
<dbReference type="PRINTS" id="PR00477">
    <property type="entry name" value="PHGLYCKINASE"/>
</dbReference>
<evidence type="ECO:0000256" key="9">
    <source>
        <dbReference type="ARBA" id="ARBA00022741"/>
    </source>
</evidence>
<dbReference type="GO" id="GO:0006096">
    <property type="term" value="P:glycolytic process"/>
    <property type="evidence" value="ECO:0007669"/>
    <property type="project" value="UniProtKB-UniRule"/>
</dbReference>
<dbReference type="GO" id="GO:0006094">
    <property type="term" value="P:gluconeogenesis"/>
    <property type="evidence" value="ECO:0007669"/>
    <property type="project" value="TreeGrafter"/>
</dbReference>
<feature type="binding site" evidence="14">
    <location>
        <position position="154"/>
    </location>
    <ligand>
        <name>(2R)-3-phosphoglycerate</name>
        <dbReference type="ChEBI" id="CHEBI:58272"/>
    </ligand>
</feature>
<dbReference type="RefSeq" id="WP_053234053.1">
    <property type="nucleotide sequence ID" value="NZ_CP011125.1"/>
</dbReference>
<feature type="binding site" evidence="14">
    <location>
        <position position="39"/>
    </location>
    <ligand>
        <name>(2R)-3-phosphoglycerate</name>
        <dbReference type="ChEBI" id="CHEBI:58272"/>
    </ligand>
</feature>
<evidence type="ECO:0000256" key="12">
    <source>
        <dbReference type="ARBA" id="ARBA00023152"/>
    </source>
</evidence>
<evidence type="ECO:0000256" key="4">
    <source>
        <dbReference type="ARBA" id="ARBA00011245"/>
    </source>
</evidence>
<dbReference type="FunFam" id="3.40.50.1260:FF:000006">
    <property type="entry name" value="Phosphoglycerate kinase"/>
    <property type="match status" value="1"/>
</dbReference>
<feature type="binding site" evidence="13">
    <location>
        <position position="154"/>
    </location>
    <ligand>
        <name>substrate</name>
    </ligand>
</feature>
<dbReference type="EMBL" id="CP011125">
    <property type="protein sequence ID" value="AKF06843.1"/>
    <property type="molecule type" value="Genomic_DNA"/>
</dbReference>
<gene>
    <name evidence="13" type="primary">pgk</name>
    <name evidence="17" type="ORF">DB32_003992</name>
</gene>
<comment type="similarity">
    <text evidence="3 13 16">Belongs to the phosphoglycerate kinase family.</text>
</comment>
<sequence>MSLEGIRSVRDLPVEGRRVFVRVDFNVPLEGGKVGDDTRIRAAIPTLRHLLERGARVVVASHLGRPKGAPDPKYSMEPAAQKLAELMGVEVLLADDCVGDGPRKVVQDLREGQIACLENLRFHAEEEKNDAQFAAELAKLGDVYVNDAFGAAHRAHASVAALPKQIRDRGAGFLMEAELDALGKISKGEVQRPYVAVLGGAKVSDKLAVLEALLQKVDALIIGGAMANTFLAAKGASMGKSLVEQDKLALARTIMTRAGERKVDLLLPDDFVVGTGLDATSGRAALPDEIGAEEMALDIGPKSVEAFSKKLRGAKTVFWNGPMGLFENEAFAAGTRAIAKTMSELSGAFTVVGGGDSVAAVQETGLADKFGHVSTGGGASLELLEGRKLPGVDALR</sequence>
<dbReference type="PANTHER" id="PTHR11406:SF23">
    <property type="entry name" value="PHOSPHOGLYCERATE KINASE 1, CHLOROPLASTIC-RELATED"/>
    <property type="match status" value="1"/>
</dbReference>
<dbReference type="GO" id="GO:0005829">
    <property type="term" value="C:cytosol"/>
    <property type="evidence" value="ECO:0007669"/>
    <property type="project" value="TreeGrafter"/>
</dbReference>
<dbReference type="PANTHER" id="PTHR11406">
    <property type="entry name" value="PHOSPHOGLYCERATE KINASE"/>
    <property type="match status" value="1"/>
</dbReference>
<evidence type="ECO:0000256" key="2">
    <source>
        <dbReference type="ARBA" id="ARBA00004838"/>
    </source>
</evidence>
<dbReference type="SUPFAM" id="SSF53748">
    <property type="entry name" value="Phosphoglycerate kinase"/>
    <property type="match status" value="1"/>
</dbReference>
<dbReference type="UniPathway" id="UPA00109">
    <property type="reaction ID" value="UER00185"/>
</dbReference>
<keyword evidence="12 13" id="KW-0324">Glycolysis</keyword>
<feature type="binding site" evidence="13 14">
    <location>
        <begin position="24"/>
        <end position="26"/>
    </location>
    <ligand>
        <name>substrate</name>
    </ligand>
</feature>
<comment type="pathway">
    <text evidence="2 13">Carbohydrate degradation; glycolysis; pyruvate from D-glyceraldehyde 3-phosphate: step 2/5.</text>
</comment>
<keyword evidence="18" id="KW-1185">Reference proteome</keyword>
<evidence type="ECO:0000256" key="15">
    <source>
        <dbReference type="PIRSR" id="PIRSR000724-2"/>
    </source>
</evidence>
<dbReference type="InterPro" id="IPR015824">
    <property type="entry name" value="Phosphoglycerate_kinase_N"/>
</dbReference>
<proteinExistence type="inferred from homology"/>
<dbReference type="PROSITE" id="PS00111">
    <property type="entry name" value="PGLYCERATE_KINASE"/>
    <property type="match status" value="1"/>
</dbReference>
<reference evidence="17 18" key="1">
    <citation type="submission" date="2015-03" db="EMBL/GenBank/DDBJ databases">
        <title>Genome assembly of Sandaracinus amylolyticus DSM 53668.</title>
        <authorList>
            <person name="Sharma G."/>
            <person name="Subramanian S."/>
        </authorList>
    </citation>
    <scope>NUCLEOTIDE SEQUENCE [LARGE SCALE GENOMIC DNA]</scope>
    <source>
        <strain evidence="17 18">DSM 53668</strain>
    </source>
</reference>
<evidence type="ECO:0000256" key="8">
    <source>
        <dbReference type="ARBA" id="ARBA00022679"/>
    </source>
</evidence>
<keyword evidence="10 13" id="KW-0418">Kinase</keyword>
<dbReference type="InterPro" id="IPR015911">
    <property type="entry name" value="Phosphoglycerate_kinase_CS"/>
</dbReference>
<dbReference type="GO" id="GO:0043531">
    <property type="term" value="F:ADP binding"/>
    <property type="evidence" value="ECO:0007669"/>
    <property type="project" value="TreeGrafter"/>
</dbReference>
<name>A0A0F6W3X0_9BACT</name>
<evidence type="ECO:0000256" key="7">
    <source>
        <dbReference type="ARBA" id="ARBA00022490"/>
    </source>
</evidence>
<dbReference type="InterPro" id="IPR001576">
    <property type="entry name" value="Phosphoglycerate_kinase"/>
</dbReference>
<keyword evidence="9 13" id="KW-0547">Nucleotide-binding</keyword>
<keyword evidence="7 13" id="KW-0963">Cytoplasm</keyword>
<dbReference type="HAMAP" id="MF_00145">
    <property type="entry name" value="Phosphoglyc_kinase"/>
    <property type="match status" value="1"/>
</dbReference>
<dbReference type="Pfam" id="PF00162">
    <property type="entry name" value="PGK"/>
    <property type="match status" value="1"/>
</dbReference>
<comment type="caution">
    <text evidence="13">Lacks conserved residue(s) required for the propagation of feature annotation.</text>
</comment>
<dbReference type="CDD" id="cd00318">
    <property type="entry name" value="Phosphoglycerate_kinase"/>
    <property type="match status" value="1"/>
</dbReference>
<evidence type="ECO:0000256" key="16">
    <source>
        <dbReference type="RuleBase" id="RU000532"/>
    </source>
</evidence>
<dbReference type="PIRSF" id="PIRSF000724">
    <property type="entry name" value="Pgk"/>
    <property type="match status" value="1"/>
</dbReference>
<evidence type="ECO:0000313" key="17">
    <source>
        <dbReference type="EMBL" id="AKF06843.1"/>
    </source>
</evidence>
<dbReference type="STRING" id="927083.DB32_003992"/>
<feature type="binding site" evidence="13 15">
    <location>
        <position position="206"/>
    </location>
    <ligand>
        <name>ATP</name>
        <dbReference type="ChEBI" id="CHEBI:30616"/>
    </ligand>
</feature>
<comment type="catalytic activity">
    <reaction evidence="1 13 16">
        <text>(2R)-3-phosphoglycerate + ATP = (2R)-3-phospho-glyceroyl phosphate + ADP</text>
        <dbReference type="Rhea" id="RHEA:14801"/>
        <dbReference type="ChEBI" id="CHEBI:30616"/>
        <dbReference type="ChEBI" id="CHEBI:57604"/>
        <dbReference type="ChEBI" id="CHEBI:58272"/>
        <dbReference type="ChEBI" id="CHEBI:456216"/>
        <dbReference type="EC" id="2.7.2.3"/>
    </reaction>
</comment>
<evidence type="ECO:0000256" key="10">
    <source>
        <dbReference type="ARBA" id="ARBA00022777"/>
    </source>
</evidence>
<dbReference type="EC" id="2.7.2.3" evidence="5 13"/>
<protein>
    <recommendedName>
        <fullName evidence="6 13">Phosphoglycerate kinase</fullName>
        <ecNumber evidence="5 13">2.7.2.3</ecNumber>
    </recommendedName>
</protein>
<evidence type="ECO:0000256" key="13">
    <source>
        <dbReference type="HAMAP-Rule" id="MF_00145"/>
    </source>
</evidence>
<feature type="binding site" evidence="13">
    <location>
        <position position="39"/>
    </location>
    <ligand>
        <name>substrate</name>
    </ligand>
</feature>
<feature type="binding site" evidence="13 15">
    <location>
        <begin position="354"/>
        <end position="357"/>
    </location>
    <ligand>
        <name>ATP</name>
        <dbReference type="ChEBI" id="CHEBI:30616"/>
    </ligand>
</feature>
<dbReference type="Proteomes" id="UP000034883">
    <property type="component" value="Chromosome"/>
</dbReference>
<organism evidence="17 18">
    <name type="scientific">Sandaracinus amylolyticus</name>
    <dbReference type="NCBI Taxonomy" id="927083"/>
    <lineage>
        <taxon>Bacteria</taxon>
        <taxon>Pseudomonadati</taxon>
        <taxon>Myxococcota</taxon>
        <taxon>Polyangia</taxon>
        <taxon>Polyangiales</taxon>
        <taxon>Sandaracinaceae</taxon>
        <taxon>Sandaracinus</taxon>
    </lineage>
</organism>
<dbReference type="FunFam" id="3.40.50.1260:FF:000031">
    <property type="entry name" value="Phosphoglycerate kinase 1"/>
    <property type="match status" value="1"/>
</dbReference>
<evidence type="ECO:0000256" key="11">
    <source>
        <dbReference type="ARBA" id="ARBA00022840"/>
    </source>
</evidence>